<dbReference type="Pfam" id="PF13193">
    <property type="entry name" value="AMP-binding_C"/>
    <property type="match status" value="1"/>
</dbReference>
<gene>
    <name evidence="5" type="ORF">C8Q69DRAFT_480938</name>
</gene>
<feature type="domain" description="AMP-binding enzyme C-terminal" evidence="4">
    <location>
        <begin position="464"/>
        <end position="547"/>
    </location>
</feature>
<dbReference type="GeneID" id="39600833"/>
<dbReference type="InterPro" id="IPR045851">
    <property type="entry name" value="AMP-bd_C_sf"/>
</dbReference>
<dbReference type="STRING" id="264951.A0A443HJJ1"/>
<dbReference type="PANTHER" id="PTHR24096">
    <property type="entry name" value="LONG-CHAIN-FATTY-ACID--COA LIGASE"/>
    <property type="match status" value="1"/>
</dbReference>
<dbReference type="InterPro" id="IPR000873">
    <property type="entry name" value="AMP-dep_synth/lig_dom"/>
</dbReference>
<dbReference type="InterPro" id="IPR020845">
    <property type="entry name" value="AMP-binding_CS"/>
</dbReference>
<reference evidence="5 6" key="1">
    <citation type="journal article" date="2018" name="Front. Microbiol.">
        <title>Genomic and genetic insights into a cosmopolitan fungus, Paecilomyces variotii (Eurotiales).</title>
        <authorList>
            <person name="Urquhart A.S."/>
            <person name="Mondo S.J."/>
            <person name="Makela M.R."/>
            <person name="Hane J.K."/>
            <person name="Wiebenga A."/>
            <person name="He G."/>
            <person name="Mihaltcheva S."/>
            <person name="Pangilinan J."/>
            <person name="Lipzen A."/>
            <person name="Barry K."/>
            <person name="de Vries R.P."/>
            <person name="Grigoriev I.V."/>
            <person name="Idnurm A."/>
        </authorList>
    </citation>
    <scope>NUCLEOTIDE SEQUENCE [LARGE SCALE GENOMIC DNA]</scope>
    <source>
        <strain evidence="5 6">CBS 101075</strain>
    </source>
</reference>
<organism evidence="5 6">
    <name type="scientific">Byssochlamys spectabilis</name>
    <name type="common">Paecilomyces variotii</name>
    <dbReference type="NCBI Taxonomy" id="264951"/>
    <lineage>
        <taxon>Eukaryota</taxon>
        <taxon>Fungi</taxon>
        <taxon>Dikarya</taxon>
        <taxon>Ascomycota</taxon>
        <taxon>Pezizomycotina</taxon>
        <taxon>Eurotiomycetes</taxon>
        <taxon>Eurotiomycetidae</taxon>
        <taxon>Eurotiales</taxon>
        <taxon>Thermoascaceae</taxon>
        <taxon>Paecilomyces</taxon>
    </lineage>
</organism>
<comment type="similarity">
    <text evidence="1">Belongs to the ATP-dependent AMP-binding enzyme family.</text>
</comment>
<dbReference type="Gene3D" id="3.30.300.30">
    <property type="match status" value="1"/>
</dbReference>
<accession>A0A443HJJ1</accession>
<dbReference type="VEuPathDB" id="FungiDB:C8Q69DRAFT_480938"/>
<dbReference type="InterPro" id="IPR025110">
    <property type="entry name" value="AMP-bd_C"/>
</dbReference>
<dbReference type="PROSITE" id="PS00455">
    <property type="entry name" value="AMP_BINDING"/>
    <property type="match status" value="1"/>
</dbReference>
<dbReference type="Proteomes" id="UP000283841">
    <property type="component" value="Unassembled WGS sequence"/>
</dbReference>
<evidence type="ECO:0000313" key="6">
    <source>
        <dbReference type="Proteomes" id="UP000283841"/>
    </source>
</evidence>
<evidence type="ECO:0000259" key="3">
    <source>
        <dbReference type="Pfam" id="PF00501"/>
    </source>
</evidence>
<evidence type="ECO:0000256" key="1">
    <source>
        <dbReference type="ARBA" id="ARBA00006432"/>
    </source>
</evidence>
<feature type="domain" description="AMP-dependent synthetase/ligase" evidence="3">
    <location>
        <begin position="55"/>
        <end position="412"/>
    </location>
</feature>
<dbReference type="Gene3D" id="3.40.50.12780">
    <property type="entry name" value="N-terminal domain of ligase-like"/>
    <property type="match status" value="1"/>
</dbReference>
<comment type="caution">
    <text evidence="5">The sequence shown here is derived from an EMBL/GenBank/DDBJ whole genome shotgun (WGS) entry which is preliminary data.</text>
</comment>
<dbReference type="Pfam" id="PF00501">
    <property type="entry name" value="AMP-binding"/>
    <property type="match status" value="1"/>
</dbReference>
<dbReference type="SUPFAM" id="SSF56801">
    <property type="entry name" value="Acetyl-CoA synthetase-like"/>
    <property type="match status" value="1"/>
</dbReference>
<keyword evidence="6" id="KW-1185">Reference proteome</keyword>
<dbReference type="InterPro" id="IPR042099">
    <property type="entry name" value="ANL_N_sf"/>
</dbReference>
<dbReference type="AlphaFoldDB" id="A0A443HJJ1"/>
<keyword evidence="2" id="KW-0436">Ligase</keyword>
<proteinExistence type="inferred from homology"/>
<evidence type="ECO:0000313" key="5">
    <source>
        <dbReference type="EMBL" id="RWQ92008.1"/>
    </source>
</evidence>
<dbReference type="RefSeq" id="XP_028481653.1">
    <property type="nucleotide sequence ID" value="XM_028631556.1"/>
</dbReference>
<dbReference type="EMBL" id="RCNU01000015">
    <property type="protein sequence ID" value="RWQ92008.1"/>
    <property type="molecule type" value="Genomic_DNA"/>
</dbReference>
<name>A0A443HJJ1_BYSSP</name>
<dbReference type="GO" id="GO:0016405">
    <property type="term" value="F:CoA-ligase activity"/>
    <property type="evidence" value="ECO:0007669"/>
    <property type="project" value="TreeGrafter"/>
</dbReference>
<evidence type="ECO:0000259" key="4">
    <source>
        <dbReference type="Pfam" id="PF13193"/>
    </source>
</evidence>
<sequence length="572" mass="63714">MLLDKAMYTKEPQHVYRSSVKITIPRNINLTELLHTSACTPPLPPSHLIAKDNLTNRSLTLGELRSRAGRLAKGLRCVLDAQDGHRHAIIIPNSVDYIETFHAVLWTGGVACPINHALKPAEIAHGLCVSRPHIVIVYGEVLPKVEQAIEIARNALQKEGTVWKRPQVITAGKKVKGYKHLPQDLMAETSLPIPHWEDTSTRLASIHLSSGTTGLPKGAQLTHYNFVANCHQLYAHDPKQFHKASRTVAFTPFVHIGMTTMPLFFGPWTGMMHHAMPSFDLETFGQLVQSNSATSFQGVPSIVLALAHTDICEKYDFSSAQIINCGGAPFKQDLMDRLLSRAPWKPIQLYGMTEAAPFIAYQRLDEDLPDGVVGHLLPNIEAVLKQENSTHDANKGGPGELWIRGPNLFQGYAFNEEANRKAFPIPGWYNTGDICTITETGLISIVGRTKELIKYKNFQISPTELEAYLNSHPYVAEAGVAAVWEEDQLTELPIAYVVLKKLFTTLSEKVCALRQIHKDINDQVSGYKKLRGGVWEVTRIIRNPTGKILRNRLREYRTGLSSLEDADVKARL</sequence>
<protein>
    <submittedName>
        <fullName evidence="5">AMP-binding enzyme</fullName>
    </submittedName>
</protein>
<dbReference type="PANTHER" id="PTHR24096:SF149">
    <property type="entry name" value="AMP-BINDING DOMAIN-CONTAINING PROTEIN-RELATED"/>
    <property type="match status" value="1"/>
</dbReference>
<evidence type="ECO:0000256" key="2">
    <source>
        <dbReference type="ARBA" id="ARBA00022598"/>
    </source>
</evidence>